<dbReference type="PATRIC" id="fig|81857.3.peg.1458"/>
<dbReference type="RefSeq" id="WP_057769405.1">
    <property type="nucleotide sequence ID" value="NZ_JQAT01000003.1"/>
</dbReference>
<dbReference type="OrthoDB" id="9790815at2"/>
<dbReference type="Pfam" id="PF10282">
    <property type="entry name" value="Lactonase"/>
    <property type="match status" value="1"/>
</dbReference>
<keyword evidence="4" id="KW-1185">Reference proteome</keyword>
<dbReference type="STRING" id="81857.IV38_GL001449"/>
<evidence type="ECO:0000313" key="5">
    <source>
        <dbReference type="Proteomes" id="UP000051751"/>
    </source>
</evidence>
<name>A0A0R2FIS3_9LACO</name>
<dbReference type="InterPro" id="IPR011048">
    <property type="entry name" value="Haem_d1_sf"/>
</dbReference>
<dbReference type="EMBL" id="JQAT01000003">
    <property type="protein sequence ID" value="KRN28448.1"/>
    <property type="molecule type" value="Genomic_DNA"/>
</dbReference>
<dbReference type="SUPFAM" id="SSF51004">
    <property type="entry name" value="C-terminal (heme d1) domain of cytochrome cd1-nitrite reductase"/>
    <property type="match status" value="1"/>
</dbReference>
<organism evidence="2 5">
    <name type="scientific">Lactobacillus selangorensis</name>
    <dbReference type="NCBI Taxonomy" id="81857"/>
    <lineage>
        <taxon>Bacteria</taxon>
        <taxon>Bacillati</taxon>
        <taxon>Bacillota</taxon>
        <taxon>Bacilli</taxon>
        <taxon>Lactobacillales</taxon>
        <taxon>Lactobacillaceae</taxon>
        <taxon>Lactobacillus</taxon>
    </lineage>
</organism>
<dbReference type="Proteomes" id="UP000051751">
    <property type="component" value="Unassembled WGS sequence"/>
</dbReference>
<gene>
    <name evidence="2" type="ORF">IV38_GL001449</name>
    <name evidence="3" type="ORF">IV40_GL001236</name>
</gene>
<dbReference type="InterPro" id="IPR015943">
    <property type="entry name" value="WD40/YVTN_repeat-like_dom_sf"/>
</dbReference>
<comment type="similarity">
    <text evidence="1">Belongs to the cycloisomerase 2 family.</text>
</comment>
<dbReference type="EMBL" id="JQAZ01000003">
    <property type="protein sequence ID" value="KRN31949.1"/>
    <property type="molecule type" value="Genomic_DNA"/>
</dbReference>
<evidence type="ECO:0008006" key="6">
    <source>
        <dbReference type="Google" id="ProtNLM"/>
    </source>
</evidence>
<dbReference type="PANTHER" id="PTHR30344">
    <property type="entry name" value="6-PHOSPHOGLUCONOLACTONASE-RELATED"/>
    <property type="match status" value="1"/>
</dbReference>
<dbReference type="GO" id="GO:0017057">
    <property type="term" value="F:6-phosphogluconolactonase activity"/>
    <property type="evidence" value="ECO:0007669"/>
    <property type="project" value="TreeGrafter"/>
</dbReference>
<evidence type="ECO:0000313" key="2">
    <source>
        <dbReference type="EMBL" id="KRN28448.1"/>
    </source>
</evidence>
<dbReference type="AlphaFoldDB" id="A0A0R2FIS3"/>
<dbReference type="GO" id="GO:0005829">
    <property type="term" value="C:cytosol"/>
    <property type="evidence" value="ECO:0007669"/>
    <property type="project" value="TreeGrafter"/>
</dbReference>
<dbReference type="InterPro" id="IPR050282">
    <property type="entry name" value="Cycloisomerase_2"/>
</dbReference>
<dbReference type="InterPro" id="IPR019405">
    <property type="entry name" value="Lactonase_7-beta_prop"/>
</dbReference>
<evidence type="ECO:0000313" key="3">
    <source>
        <dbReference type="EMBL" id="KRN31949.1"/>
    </source>
</evidence>
<sequence>MQEEFLIGGYTRQTSKGIYKASLDTERGQLSQPQPYVHVDNPTYLAVSAQKNLYTIAQKGDQGGVASYRMEPTPSLLNDVMGAGSPPAYVSLDEARQLVYAANYHTGQVLVYQIEDDGRLKLADIVQHTGKGPKPEQDAAHVHYADLTPENRLVVCDLGMDEVTTYDVDAHGQLTLVATYQTEPGFGPRHIAFNPQDSSIAYLIGELASQLSVLKYDPQTASFTHLQTISLIPDDWTTYNGSAAVRVSSDGCFVYASNRGHNSIVTLKVADDRQRVRIIQRISTEGDFPRDFNLDPTEKYVVAANQKSDNLTLYRRNPETGMLTMIQKDVPDPEGTCVYFLA</sequence>
<protein>
    <recommendedName>
        <fullName evidence="6">6-phosphogluconolactonase</fullName>
    </recommendedName>
</protein>
<comment type="caution">
    <text evidence="2">The sequence shown here is derived from an EMBL/GenBank/DDBJ whole genome shotgun (WGS) entry which is preliminary data.</text>
</comment>
<dbReference type="Proteomes" id="UP000051645">
    <property type="component" value="Unassembled WGS sequence"/>
</dbReference>
<proteinExistence type="inferred from homology"/>
<evidence type="ECO:0000256" key="1">
    <source>
        <dbReference type="ARBA" id="ARBA00005564"/>
    </source>
</evidence>
<accession>A0A0R2FIS3</accession>
<dbReference type="Gene3D" id="2.130.10.10">
    <property type="entry name" value="YVTN repeat-like/Quinoprotein amine dehydrogenase"/>
    <property type="match status" value="1"/>
</dbReference>
<dbReference type="PANTHER" id="PTHR30344:SF1">
    <property type="entry name" value="6-PHOSPHOGLUCONOLACTONASE"/>
    <property type="match status" value="1"/>
</dbReference>
<evidence type="ECO:0000313" key="4">
    <source>
        <dbReference type="Proteomes" id="UP000051645"/>
    </source>
</evidence>
<reference evidence="4 5" key="1">
    <citation type="journal article" date="2015" name="Genome Announc.">
        <title>Expanding the biotechnology potential of lactobacilli through comparative genomics of 213 strains and associated genera.</title>
        <authorList>
            <person name="Sun Z."/>
            <person name="Harris H.M."/>
            <person name="McCann A."/>
            <person name="Guo C."/>
            <person name="Argimon S."/>
            <person name="Zhang W."/>
            <person name="Yang X."/>
            <person name="Jeffery I.B."/>
            <person name="Cooney J.C."/>
            <person name="Kagawa T.F."/>
            <person name="Liu W."/>
            <person name="Song Y."/>
            <person name="Salvetti E."/>
            <person name="Wrobel A."/>
            <person name="Rasinkangas P."/>
            <person name="Parkhill J."/>
            <person name="Rea M.C."/>
            <person name="O'Sullivan O."/>
            <person name="Ritari J."/>
            <person name="Douillard F.P."/>
            <person name="Paul Ross R."/>
            <person name="Yang R."/>
            <person name="Briner A.E."/>
            <person name="Felis G.E."/>
            <person name="de Vos W.M."/>
            <person name="Barrangou R."/>
            <person name="Klaenhammer T.R."/>
            <person name="Caufield P.W."/>
            <person name="Cui Y."/>
            <person name="Zhang H."/>
            <person name="O'Toole P.W."/>
        </authorList>
    </citation>
    <scope>NUCLEOTIDE SEQUENCE [LARGE SCALE GENOMIC DNA]</scope>
    <source>
        <strain evidence="2 5">ATCC BAA-66</strain>
        <strain evidence="3 4">DSM 13344</strain>
    </source>
</reference>